<evidence type="ECO:0000313" key="2">
    <source>
        <dbReference type="EMBL" id="CAG8843342.1"/>
    </source>
</evidence>
<comment type="caution">
    <text evidence="2">The sequence shown here is derived from an EMBL/GenBank/DDBJ whole genome shotgun (WGS) entry which is preliminary data.</text>
</comment>
<dbReference type="Proteomes" id="UP000789901">
    <property type="component" value="Unassembled WGS sequence"/>
</dbReference>
<gene>
    <name evidence="2" type="ORF">GMARGA_LOCUS36492</name>
</gene>
<accession>A0ABN7WYJ2</accession>
<dbReference type="EMBL" id="CAJVQB010072114">
    <property type="protein sequence ID" value="CAG8843342.1"/>
    <property type="molecule type" value="Genomic_DNA"/>
</dbReference>
<name>A0ABN7WYJ2_GIGMA</name>
<organism evidence="2 3">
    <name type="scientific">Gigaspora margarita</name>
    <dbReference type="NCBI Taxonomy" id="4874"/>
    <lineage>
        <taxon>Eukaryota</taxon>
        <taxon>Fungi</taxon>
        <taxon>Fungi incertae sedis</taxon>
        <taxon>Mucoromycota</taxon>
        <taxon>Glomeromycotina</taxon>
        <taxon>Glomeromycetes</taxon>
        <taxon>Diversisporales</taxon>
        <taxon>Gigasporaceae</taxon>
        <taxon>Gigaspora</taxon>
    </lineage>
</organism>
<evidence type="ECO:0000313" key="3">
    <source>
        <dbReference type="Proteomes" id="UP000789901"/>
    </source>
</evidence>
<feature type="region of interest" description="Disordered" evidence="1">
    <location>
        <begin position="1"/>
        <end position="30"/>
    </location>
</feature>
<proteinExistence type="predicted"/>
<sequence>SEDEASKEDRDKSDDNDSENNNTEQGNKRCNFTNLILKITKLVDLDPEEVQEAEKDLEE</sequence>
<reference evidence="2 3" key="1">
    <citation type="submission" date="2021-06" db="EMBL/GenBank/DDBJ databases">
        <authorList>
            <person name="Kallberg Y."/>
            <person name="Tangrot J."/>
            <person name="Rosling A."/>
        </authorList>
    </citation>
    <scope>NUCLEOTIDE SEQUENCE [LARGE SCALE GENOMIC DNA]</scope>
    <source>
        <strain evidence="2 3">120-4 pot B 10/14</strain>
    </source>
</reference>
<keyword evidence="3" id="KW-1185">Reference proteome</keyword>
<feature type="non-terminal residue" evidence="2">
    <location>
        <position position="59"/>
    </location>
</feature>
<protein>
    <submittedName>
        <fullName evidence="2">27522_t:CDS:1</fullName>
    </submittedName>
</protein>
<feature type="non-terminal residue" evidence="2">
    <location>
        <position position="1"/>
    </location>
</feature>
<evidence type="ECO:0000256" key="1">
    <source>
        <dbReference type="SAM" id="MobiDB-lite"/>
    </source>
</evidence>